<dbReference type="InterPro" id="IPR045196">
    <property type="entry name" value="IF2/IF5"/>
</dbReference>
<feature type="region of interest" description="Disordered" evidence="6">
    <location>
        <begin position="17"/>
        <end position="39"/>
    </location>
</feature>
<evidence type="ECO:0000256" key="3">
    <source>
        <dbReference type="ARBA" id="ARBA00022917"/>
    </source>
</evidence>
<gene>
    <name evidence="8" type="ORF">Zmor_004344</name>
</gene>
<sequence length="191" mass="21893">VSKLTFDDEQSKDIPTYGAVFDNKEGKRTSEDSSDPWLDSDRDYTYVELLNRAKELLRLRNPDMDPGKSKPVVCPAPEVTRISTKRTSFVNFYRVCKALHRQPEHLHAFLTSELGSPASMEQTLIIKGRFNQKQIENVMRRYIKEYVTCHSCRSPNTILTKEDRIYNLSCETCQATCSVAAIHKTALVTKK</sequence>
<keyword evidence="2" id="KW-0396">Initiation factor</keyword>
<dbReference type="SUPFAM" id="SSF75689">
    <property type="entry name" value="Zinc-binding domain of translation initiation factor 2 beta"/>
    <property type="match status" value="1"/>
</dbReference>
<keyword evidence="3" id="KW-0648">Protein biosynthesis</keyword>
<evidence type="ECO:0000256" key="5">
    <source>
        <dbReference type="ARBA" id="ARBA00042452"/>
    </source>
</evidence>
<evidence type="ECO:0000259" key="7">
    <source>
        <dbReference type="SMART" id="SM00653"/>
    </source>
</evidence>
<evidence type="ECO:0000256" key="6">
    <source>
        <dbReference type="SAM" id="MobiDB-lite"/>
    </source>
</evidence>
<dbReference type="GO" id="GO:0005850">
    <property type="term" value="C:eukaryotic translation initiation factor 2 complex"/>
    <property type="evidence" value="ECO:0007669"/>
    <property type="project" value="TreeGrafter"/>
</dbReference>
<keyword evidence="9" id="KW-1185">Reference proteome</keyword>
<organism evidence="8 9">
    <name type="scientific">Zophobas morio</name>
    <dbReference type="NCBI Taxonomy" id="2755281"/>
    <lineage>
        <taxon>Eukaryota</taxon>
        <taxon>Metazoa</taxon>
        <taxon>Ecdysozoa</taxon>
        <taxon>Arthropoda</taxon>
        <taxon>Hexapoda</taxon>
        <taxon>Insecta</taxon>
        <taxon>Pterygota</taxon>
        <taxon>Neoptera</taxon>
        <taxon>Endopterygota</taxon>
        <taxon>Coleoptera</taxon>
        <taxon>Polyphaga</taxon>
        <taxon>Cucujiformia</taxon>
        <taxon>Tenebrionidae</taxon>
        <taxon>Zophobas</taxon>
    </lineage>
</organism>
<dbReference type="GO" id="GO:0003729">
    <property type="term" value="F:mRNA binding"/>
    <property type="evidence" value="ECO:0007669"/>
    <property type="project" value="TreeGrafter"/>
</dbReference>
<feature type="non-terminal residue" evidence="8">
    <location>
        <position position="191"/>
    </location>
</feature>
<feature type="compositionally biased region" description="Basic and acidic residues" evidence="6">
    <location>
        <begin position="22"/>
        <end position="31"/>
    </location>
</feature>
<dbReference type="SMART" id="SM00653">
    <property type="entry name" value="eIF2B_5"/>
    <property type="match status" value="1"/>
</dbReference>
<dbReference type="AlphaFoldDB" id="A0AA38HKG9"/>
<dbReference type="GO" id="GO:0003743">
    <property type="term" value="F:translation initiation factor activity"/>
    <property type="evidence" value="ECO:0007669"/>
    <property type="project" value="UniProtKB-KW"/>
</dbReference>
<accession>A0AA38HKG9</accession>
<dbReference type="EMBL" id="JALNTZ010000162">
    <property type="protein sequence ID" value="KAJ3636381.1"/>
    <property type="molecule type" value="Genomic_DNA"/>
</dbReference>
<dbReference type="FunFam" id="3.30.30.170:FF:000001">
    <property type="entry name" value="Eukaryotic translation initiation factor 2 subunit"/>
    <property type="match status" value="1"/>
</dbReference>
<reference evidence="8" key="1">
    <citation type="journal article" date="2023" name="G3 (Bethesda)">
        <title>Whole genome assemblies of Zophobas morio and Tenebrio molitor.</title>
        <authorList>
            <person name="Kaur S."/>
            <person name="Stinson S.A."/>
            <person name="diCenzo G.C."/>
        </authorList>
    </citation>
    <scope>NUCLEOTIDE SEQUENCE</scope>
    <source>
        <strain evidence="8">QUZm001</strain>
    </source>
</reference>
<proteinExistence type="inferred from homology"/>
<dbReference type="PANTHER" id="PTHR23001:SF3">
    <property type="entry name" value="EUKARYOTIC TRANSLATION INITIATION FACTOR 2 SUBUNIT 2"/>
    <property type="match status" value="1"/>
</dbReference>
<dbReference type="PANTHER" id="PTHR23001">
    <property type="entry name" value="EUKARYOTIC TRANSLATION INITIATION FACTOR"/>
    <property type="match status" value="1"/>
</dbReference>
<feature type="domain" description="Translation initiation factor IF2/IF5" evidence="7">
    <location>
        <begin position="68"/>
        <end position="176"/>
    </location>
</feature>
<evidence type="ECO:0000256" key="4">
    <source>
        <dbReference type="ARBA" id="ARBA00040874"/>
    </source>
</evidence>
<dbReference type="Gene3D" id="3.30.30.170">
    <property type="match status" value="1"/>
</dbReference>
<evidence type="ECO:0000256" key="1">
    <source>
        <dbReference type="ARBA" id="ARBA00010397"/>
    </source>
</evidence>
<dbReference type="Proteomes" id="UP001168821">
    <property type="component" value="Unassembled WGS sequence"/>
</dbReference>
<dbReference type="InterPro" id="IPR002735">
    <property type="entry name" value="Transl_init_fac_IF2/IF5_dom"/>
</dbReference>
<protein>
    <recommendedName>
        <fullName evidence="4">Eukaryotic translation initiation factor 2 subunit 2</fullName>
    </recommendedName>
    <alternativeName>
        <fullName evidence="5">Eukaryotic translation initiation factor 2 subunit beta</fullName>
    </alternativeName>
</protein>
<evidence type="ECO:0000256" key="2">
    <source>
        <dbReference type="ARBA" id="ARBA00022540"/>
    </source>
</evidence>
<name>A0AA38HKG9_9CUCU</name>
<evidence type="ECO:0000313" key="9">
    <source>
        <dbReference type="Proteomes" id="UP001168821"/>
    </source>
</evidence>
<comment type="similarity">
    <text evidence="1">Belongs to the eIF-2-beta/eIF-5 family.</text>
</comment>
<dbReference type="GO" id="GO:0031369">
    <property type="term" value="F:translation initiation factor binding"/>
    <property type="evidence" value="ECO:0007669"/>
    <property type="project" value="TreeGrafter"/>
</dbReference>
<comment type="caution">
    <text evidence="8">The sequence shown here is derived from an EMBL/GenBank/DDBJ whole genome shotgun (WGS) entry which is preliminary data.</text>
</comment>
<evidence type="ECO:0000313" key="8">
    <source>
        <dbReference type="EMBL" id="KAJ3636381.1"/>
    </source>
</evidence>
<dbReference type="GO" id="GO:0001731">
    <property type="term" value="P:formation of translation preinitiation complex"/>
    <property type="evidence" value="ECO:0007669"/>
    <property type="project" value="TreeGrafter"/>
</dbReference>
<dbReference type="InterPro" id="IPR016189">
    <property type="entry name" value="Transl_init_fac_IF2/IF5_N"/>
</dbReference>
<dbReference type="InterPro" id="IPR016190">
    <property type="entry name" value="Transl_init_fac_IF2/IF5_Zn-bd"/>
</dbReference>
<dbReference type="Pfam" id="PF01873">
    <property type="entry name" value="eIF-5_eIF-2B"/>
    <property type="match status" value="1"/>
</dbReference>
<dbReference type="SUPFAM" id="SSF100966">
    <property type="entry name" value="Translation initiation factor 2 beta, aIF2beta, N-terminal domain"/>
    <property type="match status" value="1"/>
</dbReference>